<dbReference type="GO" id="GO:0046872">
    <property type="term" value="F:metal ion binding"/>
    <property type="evidence" value="ECO:0007669"/>
    <property type="project" value="UniProtKB-KW"/>
</dbReference>
<dbReference type="RefSeq" id="WP_390206884.1">
    <property type="nucleotide sequence ID" value="NZ_JBHTAX010000006.1"/>
</dbReference>
<reference evidence="9 10" key="1">
    <citation type="journal article" date="2019" name="Int. J. Syst. Evol. Microbiol.">
        <title>The Global Catalogue of Microorganisms (GCM) 10K type strain sequencing project: providing services to taxonomists for standard genome sequencing and annotation.</title>
        <authorList>
            <consortium name="The Broad Institute Genomics Platform"/>
            <consortium name="The Broad Institute Genome Sequencing Center for Infectious Disease"/>
            <person name="Wu L."/>
            <person name="Ma J."/>
        </authorList>
    </citation>
    <scope>NUCLEOTIDE SEQUENCE [LARGE SCALE GENOMIC DNA]</scope>
    <source>
        <strain evidence="9 10">RDMS1</strain>
    </source>
</reference>
<accession>A0ABD5YUI0</accession>
<comment type="similarity">
    <text evidence="2">Belongs to the sulfatase family.</text>
</comment>
<name>A0ABD5YUI0_9EURY</name>
<proteinExistence type="inferred from homology"/>
<feature type="domain" description="Sulfatase N-terminal" evidence="8">
    <location>
        <begin position="6"/>
        <end position="71"/>
    </location>
</feature>
<dbReference type="SUPFAM" id="SSF53649">
    <property type="entry name" value="Alkaline phosphatase-like"/>
    <property type="match status" value="1"/>
</dbReference>
<evidence type="ECO:0000256" key="7">
    <source>
        <dbReference type="SAM" id="MobiDB-lite"/>
    </source>
</evidence>
<dbReference type="Proteomes" id="UP001596417">
    <property type="component" value="Unassembled WGS sequence"/>
</dbReference>
<keyword evidence="5" id="KW-0378">Hydrolase</keyword>
<dbReference type="PANTHER" id="PTHR42693">
    <property type="entry name" value="ARYLSULFATASE FAMILY MEMBER"/>
    <property type="match status" value="1"/>
</dbReference>
<gene>
    <name evidence="9" type="ORF">ACFQL7_25930</name>
</gene>
<evidence type="ECO:0000256" key="2">
    <source>
        <dbReference type="ARBA" id="ARBA00008779"/>
    </source>
</evidence>
<comment type="cofactor">
    <cofactor evidence="1">
        <name>Ca(2+)</name>
        <dbReference type="ChEBI" id="CHEBI:29108"/>
    </cofactor>
</comment>
<keyword evidence="10" id="KW-1185">Reference proteome</keyword>
<protein>
    <submittedName>
        <fullName evidence="9">Sulfatase-like hydrolase/transferase</fullName>
    </submittedName>
</protein>
<dbReference type="PANTHER" id="PTHR42693:SF42">
    <property type="entry name" value="ARYLSULFATASE G"/>
    <property type="match status" value="1"/>
</dbReference>
<dbReference type="Gene3D" id="3.40.720.10">
    <property type="entry name" value="Alkaline Phosphatase, subunit A"/>
    <property type="match status" value="1"/>
</dbReference>
<evidence type="ECO:0000256" key="1">
    <source>
        <dbReference type="ARBA" id="ARBA00001913"/>
    </source>
</evidence>
<evidence type="ECO:0000256" key="5">
    <source>
        <dbReference type="ARBA" id="ARBA00022801"/>
    </source>
</evidence>
<keyword evidence="3" id="KW-0479">Metal-binding</keyword>
<dbReference type="AlphaFoldDB" id="A0ABD5YUI0"/>
<evidence type="ECO:0000256" key="4">
    <source>
        <dbReference type="ARBA" id="ARBA00022729"/>
    </source>
</evidence>
<evidence type="ECO:0000313" key="10">
    <source>
        <dbReference type="Proteomes" id="UP001596417"/>
    </source>
</evidence>
<dbReference type="Pfam" id="PF00884">
    <property type="entry name" value="Sulfatase"/>
    <property type="match status" value="1"/>
</dbReference>
<dbReference type="EMBL" id="JBHTAX010000006">
    <property type="protein sequence ID" value="MFC7192903.1"/>
    <property type="molecule type" value="Genomic_DNA"/>
</dbReference>
<dbReference type="InterPro" id="IPR050738">
    <property type="entry name" value="Sulfatase"/>
</dbReference>
<keyword evidence="6" id="KW-0106">Calcium</keyword>
<feature type="region of interest" description="Disordered" evidence="7">
    <location>
        <begin position="81"/>
        <end position="127"/>
    </location>
</feature>
<sequence>MPRDQPNVLCIIADDLGWRDIGSYGSSFYETPNIDAFSRDGIQFTDAYASAPVCSPTRASVMSGKYPACVSITNWIAGEERGNFSRPSTTIDCRTRRQRSPRRSPMPDTGPFTWGSGISGGRAELQP</sequence>
<evidence type="ECO:0000259" key="8">
    <source>
        <dbReference type="Pfam" id="PF00884"/>
    </source>
</evidence>
<evidence type="ECO:0000256" key="6">
    <source>
        <dbReference type="ARBA" id="ARBA00022837"/>
    </source>
</evidence>
<dbReference type="InterPro" id="IPR000917">
    <property type="entry name" value="Sulfatase_N"/>
</dbReference>
<evidence type="ECO:0000313" key="9">
    <source>
        <dbReference type="EMBL" id="MFC7192903.1"/>
    </source>
</evidence>
<evidence type="ECO:0000256" key="3">
    <source>
        <dbReference type="ARBA" id="ARBA00022723"/>
    </source>
</evidence>
<organism evidence="9 10">
    <name type="scientific">Halocatena marina</name>
    <dbReference type="NCBI Taxonomy" id="2934937"/>
    <lineage>
        <taxon>Archaea</taxon>
        <taxon>Methanobacteriati</taxon>
        <taxon>Methanobacteriota</taxon>
        <taxon>Stenosarchaea group</taxon>
        <taxon>Halobacteria</taxon>
        <taxon>Halobacteriales</taxon>
        <taxon>Natronomonadaceae</taxon>
        <taxon>Halocatena</taxon>
    </lineage>
</organism>
<dbReference type="InterPro" id="IPR017850">
    <property type="entry name" value="Alkaline_phosphatase_core_sf"/>
</dbReference>
<comment type="caution">
    <text evidence="9">The sequence shown here is derived from an EMBL/GenBank/DDBJ whole genome shotgun (WGS) entry which is preliminary data.</text>
</comment>
<dbReference type="GO" id="GO:0016787">
    <property type="term" value="F:hydrolase activity"/>
    <property type="evidence" value="ECO:0007669"/>
    <property type="project" value="UniProtKB-KW"/>
</dbReference>
<keyword evidence="4" id="KW-0732">Signal</keyword>